<feature type="region of interest" description="Disordered" evidence="1">
    <location>
        <begin position="1"/>
        <end position="22"/>
    </location>
</feature>
<reference evidence="2 3" key="1">
    <citation type="journal article" date="2024" name="BMC Genomics">
        <title>De novo assembly and annotation of Popillia japonica's genome with initial clues to its potential as an invasive pest.</title>
        <authorList>
            <person name="Cucini C."/>
            <person name="Boschi S."/>
            <person name="Funari R."/>
            <person name="Cardaioli E."/>
            <person name="Iannotti N."/>
            <person name="Marturano G."/>
            <person name="Paoli F."/>
            <person name="Bruttini M."/>
            <person name="Carapelli A."/>
            <person name="Frati F."/>
            <person name="Nardi F."/>
        </authorList>
    </citation>
    <scope>NUCLEOTIDE SEQUENCE [LARGE SCALE GENOMIC DNA]</scope>
    <source>
        <strain evidence="2">DMR45628</strain>
    </source>
</reference>
<name>A0AAW1IVU0_POPJA</name>
<dbReference type="GO" id="GO:0003676">
    <property type="term" value="F:nucleic acid binding"/>
    <property type="evidence" value="ECO:0007669"/>
    <property type="project" value="InterPro"/>
</dbReference>
<sequence>MIRKVKARLQRNPRRRGNQMAKELKISQRSIQRIFQNELKIKPYKFQKTHDLTPKQAVVDLEHSKKTDKARVNKEWLINHIPHFISSIQWLSNSPDANPMDYSIWAR</sequence>
<comment type="caution">
    <text evidence="2">The sequence shown here is derived from an EMBL/GenBank/DDBJ whole genome shotgun (WGS) entry which is preliminary data.</text>
</comment>
<dbReference type="InterPro" id="IPR036397">
    <property type="entry name" value="RNaseH_sf"/>
</dbReference>
<evidence type="ECO:0000313" key="3">
    <source>
        <dbReference type="Proteomes" id="UP001458880"/>
    </source>
</evidence>
<keyword evidence="3" id="KW-1185">Reference proteome</keyword>
<feature type="compositionally biased region" description="Basic residues" evidence="1">
    <location>
        <begin position="1"/>
        <end position="17"/>
    </location>
</feature>
<dbReference type="PANTHER" id="PTHR46068:SF1">
    <property type="entry name" value="TRANSPOSASE IS30-LIKE HTH DOMAIN-CONTAINING PROTEIN"/>
    <property type="match status" value="1"/>
</dbReference>
<evidence type="ECO:0008006" key="4">
    <source>
        <dbReference type="Google" id="ProtNLM"/>
    </source>
</evidence>
<proteinExistence type="predicted"/>
<protein>
    <recommendedName>
        <fullName evidence="4">Transposase</fullName>
    </recommendedName>
</protein>
<evidence type="ECO:0000313" key="2">
    <source>
        <dbReference type="EMBL" id="KAK9694056.1"/>
    </source>
</evidence>
<dbReference type="PANTHER" id="PTHR46068">
    <property type="entry name" value="PROTEIN CBG27172"/>
    <property type="match status" value="1"/>
</dbReference>
<dbReference type="Proteomes" id="UP001458880">
    <property type="component" value="Unassembled WGS sequence"/>
</dbReference>
<gene>
    <name evidence="2" type="ORF">QE152_g33777</name>
</gene>
<dbReference type="AlphaFoldDB" id="A0AAW1IVU0"/>
<organism evidence="2 3">
    <name type="scientific">Popillia japonica</name>
    <name type="common">Japanese beetle</name>
    <dbReference type="NCBI Taxonomy" id="7064"/>
    <lineage>
        <taxon>Eukaryota</taxon>
        <taxon>Metazoa</taxon>
        <taxon>Ecdysozoa</taxon>
        <taxon>Arthropoda</taxon>
        <taxon>Hexapoda</taxon>
        <taxon>Insecta</taxon>
        <taxon>Pterygota</taxon>
        <taxon>Neoptera</taxon>
        <taxon>Endopterygota</taxon>
        <taxon>Coleoptera</taxon>
        <taxon>Polyphaga</taxon>
        <taxon>Scarabaeiformia</taxon>
        <taxon>Scarabaeidae</taxon>
        <taxon>Rutelinae</taxon>
        <taxon>Popillia</taxon>
    </lineage>
</organism>
<dbReference type="Gene3D" id="3.30.420.10">
    <property type="entry name" value="Ribonuclease H-like superfamily/Ribonuclease H"/>
    <property type="match status" value="1"/>
</dbReference>
<evidence type="ECO:0000256" key="1">
    <source>
        <dbReference type="SAM" id="MobiDB-lite"/>
    </source>
</evidence>
<accession>A0AAW1IVU0</accession>
<dbReference type="EMBL" id="JASPKY010000523">
    <property type="protein sequence ID" value="KAK9694056.1"/>
    <property type="molecule type" value="Genomic_DNA"/>
</dbReference>